<feature type="compositionally biased region" description="Basic and acidic residues" evidence="1">
    <location>
        <begin position="38"/>
        <end position="47"/>
    </location>
</feature>
<comment type="caution">
    <text evidence="3">The sequence shown here is derived from an EMBL/GenBank/DDBJ whole genome shotgun (WGS) entry which is preliminary data.</text>
</comment>
<reference evidence="3" key="1">
    <citation type="journal article" date="2014" name="Int. J. Syst. Evol. Microbiol.">
        <title>Complete genome of a new Firmicutes species belonging to the dominant human colonic microbiota ('Ruminococcus bicirculans') reveals two chromosomes and a selective capacity to utilize plant glucans.</title>
        <authorList>
            <consortium name="NISC Comparative Sequencing Program"/>
            <person name="Wegmann U."/>
            <person name="Louis P."/>
            <person name="Goesmann A."/>
            <person name="Henrissat B."/>
            <person name="Duncan S.H."/>
            <person name="Flint H.J."/>
        </authorList>
    </citation>
    <scope>NUCLEOTIDE SEQUENCE</scope>
    <source>
        <strain evidence="3">PCU 347</strain>
    </source>
</reference>
<dbReference type="EMBL" id="JBHSDP010000025">
    <property type="protein sequence ID" value="MFC4331502.1"/>
    <property type="molecule type" value="Genomic_DNA"/>
</dbReference>
<reference evidence="4" key="2">
    <citation type="journal article" date="2019" name="Int. J. Syst. Evol. Microbiol.">
        <title>The Global Catalogue of Microorganisms (GCM) 10K type strain sequencing project: providing services to taxonomists for standard genome sequencing and annotation.</title>
        <authorList>
            <consortium name="The Broad Institute Genomics Platform"/>
            <consortium name="The Broad Institute Genome Sequencing Center for Infectious Disease"/>
            <person name="Wu L."/>
            <person name="Ma J."/>
        </authorList>
    </citation>
    <scope>NUCLEOTIDE SEQUENCE [LARGE SCALE GENOMIC DNA]</scope>
    <source>
        <strain evidence="4">PCU 347</strain>
    </source>
</reference>
<accession>A0ABV8TM71</accession>
<evidence type="ECO:0000313" key="3">
    <source>
        <dbReference type="EMBL" id="MFC4331502.1"/>
    </source>
</evidence>
<reference evidence="3" key="3">
    <citation type="submission" date="2024-09" db="EMBL/GenBank/DDBJ databases">
        <authorList>
            <person name="Sun Q."/>
            <person name="Mori K."/>
        </authorList>
    </citation>
    <scope>NUCLEOTIDE SEQUENCE</scope>
    <source>
        <strain evidence="3">PCU 347</strain>
    </source>
</reference>
<gene>
    <name evidence="2" type="ORF">ACFPC0_21055</name>
    <name evidence="3" type="ORF">ACFPC0_27730</name>
</gene>
<evidence type="ECO:0000313" key="2">
    <source>
        <dbReference type="EMBL" id="MFC4330226.1"/>
    </source>
</evidence>
<name>A0ABV8TM71_9ACTN</name>
<dbReference type="EMBL" id="JBHSDP010000022">
    <property type="protein sequence ID" value="MFC4330226.1"/>
    <property type="molecule type" value="Genomic_DNA"/>
</dbReference>
<proteinExistence type="predicted"/>
<keyword evidence="4" id="KW-1185">Reference proteome</keyword>
<evidence type="ECO:0000256" key="1">
    <source>
        <dbReference type="SAM" id="MobiDB-lite"/>
    </source>
</evidence>
<feature type="region of interest" description="Disordered" evidence="1">
    <location>
        <begin position="28"/>
        <end position="61"/>
    </location>
</feature>
<dbReference type="Proteomes" id="UP001595824">
    <property type="component" value="Unassembled WGS sequence"/>
</dbReference>
<organism evidence="3 4">
    <name type="scientific">Streptomyces andamanensis</name>
    <dbReference type="NCBI Taxonomy" id="1565035"/>
    <lineage>
        <taxon>Bacteria</taxon>
        <taxon>Bacillati</taxon>
        <taxon>Actinomycetota</taxon>
        <taxon>Actinomycetes</taxon>
        <taxon>Kitasatosporales</taxon>
        <taxon>Streptomycetaceae</taxon>
        <taxon>Streptomyces</taxon>
    </lineage>
</organism>
<sequence>MFAYELHELRSAELRRLAEQERLAAEALRGRRAARRTASREAPEAESHSGGPGRHRFTRAA</sequence>
<evidence type="ECO:0000313" key="4">
    <source>
        <dbReference type="Proteomes" id="UP001595824"/>
    </source>
</evidence>
<dbReference type="RefSeq" id="WP_381741060.1">
    <property type="nucleotide sequence ID" value="NZ_JBHSDP010000022.1"/>
</dbReference>
<protein>
    <submittedName>
        <fullName evidence="3">Uncharacterized protein</fullName>
    </submittedName>
</protein>